<keyword evidence="4" id="KW-1185">Reference proteome</keyword>
<dbReference type="RefSeq" id="WP_072861952.1">
    <property type="nucleotide sequence ID" value="NZ_FQUX01000003.1"/>
</dbReference>
<organism evidence="3 4">
    <name type="scientific">Arenibacter palladensis</name>
    <dbReference type="NCBI Taxonomy" id="237373"/>
    <lineage>
        <taxon>Bacteria</taxon>
        <taxon>Pseudomonadati</taxon>
        <taxon>Bacteroidota</taxon>
        <taxon>Flavobacteriia</taxon>
        <taxon>Flavobacteriales</taxon>
        <taxon>Flavobacteriaceae</taxon>
        <taxon>Arenibacter</taxon>
    </lineage>
</organism>
<evidence type="ECO:0000313" key="3">
    <source>
        <dbReference type="EMBL" id="SHF32600.1"/>
    </source>
</evidence>
<dbReference type="Gene3D" id="3.40.50.720">
    <property type="entry name" value="NAD(P)-binding Rossmann-like Domain"/>
    <property type="match status" value="1"/>
</dbReference>
<evidence type="ECO:0000313" key="4">
    <source>
        <dbReference type="Proteomes" id="UP000184406"/>
    </source>
</evidence>
<dbReference type="InterPro" id="IPR006311">
    <property type="entry name" value="TAT_signal"/>
</dbReference>
<dbReference type="Gene3D" id="3.30.360.10">
    <property type="entry name" value="Dihydrodipicolinate Reductase, domain 2"/>
    <property type="match status" value="1"/>
</dbReference>
<name>A0A1M5AQT2_9FLAO</name>
<evidence type="ECO:0000259" key="2">
    <source>
        <dbReference type="Pfam" id="PF02894"/>
    </source>
</evidence>
<dbReference type="Pfam" id="PF01408">
    <property type="entry name" value="GFO_IDH_MocA"/>
    <property type="match status" value="1"/>
</dbReference>
<evidence type="ECO:0000259" key="1">
    <source>
        <dbReference type="Pfam" id="PF01408"/>
    </source>
</evidence>
<sequence>MKTRRDFIKKTAAGSAALSLGGLVMPSMGYSNILGANDKINVAVIGVRSRAKAHFVAISKDPNAKVLYSCDVDDKILEEHNVWCKKNIGYIPKVEKDFRKILEDKNVDAVFIATPEHWHAPMAIMALQAGKHVYVEKPCSHNPHENELLVAAQKKYGKKVQMGNQQRSSQSSALAVKEIREGIIGEVYKGEAYYSSNRGSIGIGNKIEVPNTLDWDLWQGPAPRESYRDNVHPYNWHWFRTWGTGEIHNNGTHEIDICRWALGVDLPNSVTSFGGKYTFKDDWEFVDNQQVTYKYDNDKFITWTGHSRGLIKPEQPGRGATIYGSKGMITMSRNEYNLYNLDGSLIKKVEEGVKSATTNTMGMGGLDVNHVHNFFSAIRQDTSLNSDIKDASISTMLCHLGNIAQDVGRTIHINPTTGKVKDDDEAMSYWKREYQEGWEPKL</sequence>
<dbReference type="PANTHER" id="PTHR43818:SF5">
    <property type="entry name" value="OXIDOREDUCTASE FAMILY PROTEIN"/>
    <property type="match status" value="1"/>
</dbReference>
<dbReference type="NCBIfam" id="TIGR01409">
    <property type="entry name" value="TAT_signal_seq"/>
    <property type="match status" value="1"/>
</dbReference>
<dbReference type="PROSITE" id="PS51318">
    <property type="entry name" value="TAT"/>
    <property type="match status" value="1"/>
</dbReference>
<accession>A0A1M5AQT2</accession>
<dbReference type="GO" id="GO:0000166">
    <property type="term" value="F:nucleotide binding"/>
    <property type="evidence" value="ECO:0007669"/>
    <property type="project" value="InterPro"/>
</dbReference>
<dbReference type="InterPro" id="IPR004104">
    <property type="entry name" value="Gfo/Idh/MocA-like_OxRdtase_C"/>
</dbReference>
<feature type="domain" description="Gfo/Idh/MocA-like oxidoreductase N-terminal" evidence="1">
    <location>
        <begin position="40"/>
        <end position="163"/>
    </location>
</feature>
<dbReference type="SUPFAM" id="SSF55347">
    <property type="entry name" value="Glyceraldehyde-3-phosphate dehydrogenase-like, C-terminal domain"/>
    <property type="match status" value="1"/>
</dbReference>
<dbReference type="Proteomes" id="UP000184406">
    <property type="component" value="Unassembled WGS sequence"/>
</dbReference>
<dbReference type="InterPro" id="IPR050463">
    <property type="entry name" value="Gfo/Idh/MocA_oxidrdct_glycsds"/>
</dbReference>
<dbReference type="EMBL" id="FQUX01000003">
    <property type="protein sequence ID" value="SHF32600.1"/>
    <property type="molecule type" value="Genomic_DNA"/>
</dbReference>
<dbReference type="InterPro" id="IPR000683">
    <property type="entry name" value="Gfo/Idh/MocA-like_OxRdtase_N"/>
</dbReference>
<dbReference type="Pfam" id="PF02894">
    <property type="entry name" value="GFO_IDH_MocA_C"/>
    <property type="match status" value="1"/>
</dbReference>
<dbReference type="PANTHER" id="PTHR43818">
    <property type="entry name" value="BCDNA.GH03377"/>
    <property type="match status" value="1"/>
</dbReference>
<dbReference type="OrthoDB" id="726883at2"/>
<proteinExistence type="predicted"/>
<reference evidence="4" key="1">
    <citation type="submission" date="2016-11" db="EMBL/GenBank/DDBJ databases">
        <authorList>
            <person name="Varghese N."/>
            <person name="Submissions S."/>
        </authorList>
    </citation>
    <scope>NUCLEOTIDE SEQUENCE [LARGE SCALE GENOMIC DNA]</scope>
    <source>
        <strain evidence="4">DSM 17539</strain>
    </source>
</reference>
<protein>
    <submittedName>
        <fullName evidence="3">Tat (Twin-arginine translocation) pathway signal sequence</fullName>
    </submittedName>
</protein>
<dbReference type="SUPFAM" id="SSF51735">
    <property type="entry name" value="NAD(P)-binding Rossmann-fold domains"/>
    <property type="match status" value="1"/>
</dbReference>
<feature type="domain" description="Gfo/Idh/MocA-like oxidoreductase C-terminal" evidence="2">
    <location>
        <begin position="226"/>
        <end position="394"/>
    </location>
</feature>
<gene>
    <name evidence="3" type="ORF">SAMN03080594_103354</name>
</gene>
<dbReference type="AlphaFoldDB" id="A0A1M5AQT2"/>
<dbReference type="InterPro" id="IPR019546">
    <property type="entry name" value="TAT_signal_bac_arc"/>
</dbReference>
<dbReference type="InterPro" id="IPR036291">
    <property type="entry name" value="NAD(P)-bd_dom_sf"/>
</dbReference>